<gene>
    <name evidence="1" type="ORF">PPN31119_04460</name>
</gene>
<protein>
    <submittedName>
        <fullName evidence="1">Uncharacterized protein</fullName>
    </submittedName>
</protein>
<comment type="caution">
    <text evidence="1">The sequence shown here is derived from an EMBL/GenBank/DDBJ whole genome shotgun (WGS) entry which is preliminary data.</text>
</comment>
<dbReference type="EMBL" id="CABPSO010000022">
    <property type="protein sequence ID" value="VVE72966.1"/>
    <property type="molecule type" value="Genomic_DNA"/>
</dbReference>
<sequence length="373" mass="42226">MLQAQKSKLKGFDDWYAVWREAMRADGVMRWLIEARNHIEKQGDLETYSELKARVISSYLDEMEYATIEGNLFDGVNVLLSRVPPCYLASQVIEHGALQIERRWVANSLPTHELLSALSHVYRELELCLQGACERWQCSVPADFCGGRHCEGDGRVDSGHLRCMAGRPERVETIISLKDGSQFEISRQGKTFSREELEGARKHYGVTRGAFGAEKPSGLRETASYFFKQARHVFLVDGYHGPMAFLLKDGVPVGMIQLDYPNRNAKYLVSRELAEAVRLRGADAIIHVGEAWTASLKDLWPLQYPVDAATRGEQLLLSACSREETFQLSAEIVRFGEYALLAETIETDLAKREDMFSPIREAWRQMDRTGLTA</sequence>
<reference evidence="1 2" key="1">
    <citation type="submission" date="2019-08" db="EMBL/GenBank/DDBJ databases">
        <authorList>
            <person name="Peeters C."/>
        </authorList>
    </citation>
    <scope>NUCLEOTIDE SEQUENCE [LARGE SCALE GENOMIC DNA]</scope>
    <source>
        <strain evidence="1 2">LMG 31119</strain>
    </source>
</reference>
<accession>A0ABY6WPZ0</accession>
<organism evidence="1 2">
    <name type="scientific">Pandoraea pnomenusa</name>
    <dbReference type="NCBI Taxonomy" id="93220"/>
    <lineage>
        <taxon>Bacteria</taxon>
        <taxon>Pseudomonadati</taxon>
        <taxon>Pseudomonadota</taxon>
        <taxon>Betaproteobacteria</taxon>
        <taxon>Burkholderiales</taxon>
        <taxon>Burkholderiaceae</taxon>
        <taxon>Pandoraea</taxon>
    </lineage>
</organism>
<evidence type="ECO:0000313" key="2">
    <source>
        <dbReference type="Proteomes" id="UP000361468"/>
    </source>
</evidence>
<dbReference type="Proteomes" id="UP000361468">
    <property type="component" value="Unassembled WGS sequence"/>
</dbReference>
<keyword evidence="2" id="KW-1185">Reference proteome</keyword>
<name>A0ABY6WPZ0_9BURK</name>
<evidence type="ECO:0000313" key="1">
    <source>
        <dbReference type="EMBL" id="VVE72966.1"/>
    </source>
</evidence>
<proteinExistence type="predicted"/>